<proteinExistence type="predicted"/>
<organism evidence="1 2">
    <name type="scientific">Phytophthora infestans</name>
    <name type="common">Potato late blight agent</name>
    <name type="synonym">Botrytis infestans</name>
    <dbReference type="NCBI Taxonomy" id="4787"/>
    <lineage>
        <taxon>Eukaryota</taxon>
        <taxon>Sar</taxon>
        <taxon>Stramenopiles</taxon>
        <taxon>Oomycota</taxon>
        <taxon>Peronosporomycetes</taxon>
        <taxon>Peronosporales</taxon>
        <taxon>Peronosporaceae</taxon>
        <taxon>Phytophthora</taxon>
    </lineage>
</organism>
<gene>
    <name evidence="1" type="ORF">GN244_ATG18918</name>
</gene>
<name>A0A833SVU2_PHYIN</name>
<protein>
    <submittedName>
        <fullName evidence="1">Uncharacterized protein</fullName>
    </submittedName>
</protein>
<accession>A0A833SVU2</accession>
<dbReference type="EMBL" id="WSZM01000825">
    <property type="protein sequence ID" value="KAF4029366.1"/>
    <property type="molecule type" value="Genomic_DNA"/>
</dbReference>
<sequence>MYGTRLISGIKEFIHLLYTSLVKETCSLLQHQKIVVCVCDIAEMINEVDVIGGELVHVGDGVHRVLAVSEVTVDQHVECTFVCGWSRVLGSWLEACDFGVVVEQIVLLITVITFAGHRRLDQLQRILGIAKPHGAVRHVLERRPRYGHSSTRFLPANAKWICCG</sequence>
<reference evidence="1" key="1">
    <citation type="submission" date="2020-04" db="EMBL/GenBank/DDBJ databases">
        <title>Hybrid Assembly of Korean Phytophthora infestans isolates.</title>
        <authorList>
            <person name="Prokchorchik M."/>
            <person name="Lee Y."/>
            <person name="Seo J."/>
            <person name="Cho J.-H."/>
            <person name="Park Y.-E."/>
            <person name="Jang D.-C."/>
            <person name="Im J.-S."/>
            <person name="Choi J.-G."/>
            <person name="Park H.-J."/>
            <person name="Lee G.-B."/>
            <person name="Lee Y.-G."/>
            <person name="Hong S.-Y."/>
            <person name="Cho K."/>
            <person name="Sohn K.H."/>
        </authorList>
    </citation>
    <scope>NUCLEOTIDE SEQUENCE</scope>
    <source>
        <strain evidence="1">KR_1_A1</strain>
    </source>
</reference>
<keyword evidence="2" id="KW-1185">Reference proteome</keyword>
<dbReference type="AlphaFoldDB" id="A0A833SVU2"/>
<evidence type="ECO:0000313" key="1">
    <source>
        <dbReference type="EMBL" id="KAF4029366.1"/>
    </source>
</evidence>
<comment type="caution">
    <text evidence="1">The sequence shown here is derived from an EMBL/GenBank/DDBJ whole genome shotgun (WGS) entry which is preliminary data.</text>
</comment>
<dbReference type="Proteomes" id="UP000602510">
    <property type="component" value="Unassembled WGS sequence"/>
</dbReference>
<evidence type="ECO:0000313" key="2">
    <source>
        <dbReference type="Proteomes" id="UP000602510"/>
    </source>
</evidence>